<evidence type="ECO:0000313" key="2">
    <source>
        <dbReference type="EMBL" id="CZT50554.1"/>
    </source>
</evidence>
<accession>A0A1E1MN83</accession>
<feature type="signal peptide" evidence="1">
    <location>
        <begin position="1"/>
        <end position="16"/>
    </location>
</feature>
<organism evidence="2 3">
    <name type="scientific">Rhynchosporium secalis</name>
    <name type="common">Barley scald fungus</name>
    <dbReference type="NCBI Taxonomy" id="38038"/>
    <lineage>
        <taxon>Eukaryota</taxon>
        <taxon>Fungi</taxon>
        <taxon>Dikarya</taxon>
        <taxon>Ascomycota</taxon>
        <taxon>Pezizomycotina</taxon>
        <taxon>Leotiomycetes</taxon>
        <taxon>Helotiales</taxon>
        <taxon>Ploettnerulaceae</taxon>
        <taxon>Rhynchosporium</taxon>
    </lineage>
</organism>
<keyword evidence="1" id="KW-0732">Signal</keyword>
<feature type="chain" id="PRO_5009448512" description="Secreted protein" evidence="1">
    <location>
        <begin position="17"/>
        <end position="78"/>
    </location>
</feature>
<dbReference type="Proteomes" id="UP000177625">
    <property type="component" value="Unassembled WGS sequence"/>
</dbReference>
<sequence>MLIGSLLLVYSRFLLATSAGEPAMTFTSSQIFRWRKLEASPSPLNSLYGLLFCLCQGRERFSNGIHILPASCIYTPPA</sequence>
<name>A0A1E1MN83_RHYSE</name>
<proteinExistence type="predicted"/>
<dbReference type="EMBL" id="FJVC01000436">
    <property type="protein sequence ID" value="CZT50554.1"/>
    <property type="molecule type" value="Genomic_DNA"/>
</dbReference>
<protein>
    <recommendedName>
        <fullName evidence="4">Secreted protein</fullName>
    </recommendedName>
</protein>
<keyword evidence="3" id="KW-1185">Reference proteome</keyword>
<gene>
    <name evidence="2" type="ORF">RSE6_11562</name>
</gene>
<dbReference type="AlphaFoldDB" id="A0A1E1MN83"/>
<reference evidence="3" key="1">
    <citation type="submission" date="2016-03" db="EMBL/GenBank/DDBJ databases">
        <authorList>
            <person name="Guldener U."/>
        </authorList>
    </citation>
    <scope>NUCLEOTIDE SEQUENCE [LARGE SCALE GENOMIC DNA]</scope>
</reference>
<evidence type="ECO:0000256" key="1">
    <source>
        <dbReference type="SAM" id="SignalP"/>
    </source>
</evidence>
<evidence type="ECO:0008006" key="4">
    <source>
        <dbReference type="Google" id="ProtNLM"/>
    </source>
</evidence>
<evidence type="ECO:0000313" key="3">
    <source>
        <dbReference type="Proteomes" id="UP000177625"/>
    </source>
</evidence>